<keyword evidence="1" id="KW-0472">Membrane</keyword>
<comment type="caution">
    <text evidence="2">The sequence shown here is derived from an EMBL/GenBank/DDBJ whole genome shotgun (WGS) entry which is preliminary data.</text>
</comment>
<protein>
    <submittedName>
        <fullName evidence="2">Uncharacterized protein</fullName>
    </submittedName>
</protein>
<feature type="transmembrane region" description="Helical" evidence="1">
    <location>
        <begin position="54"/>
        <end position="76"/>
    </location>
</feature>
<proteinExistence type="predicted"/>
<sequence length="376" mass="41646">MAEEELAGNEEVHEMGKWSRTGIQNFIPLGAVSRKEEASERNRKRDPEGGLSKWVWLGGGLGVLAVAALFLGSLGWRQSRVIAEETEITPNLSFDDFVVAHESLKREAAESFARFLAEEDALGKCRWLLGETRRLQELEDYLESGGRFPVVTEGDQFHLSPMVLPDLKKGYLAIQYVPVELVELSLEKPILPSEVSSGAEAPGFLEEATMASVTVQQGRPNRAALLVYQRRGERLLLDWEIFFQTWNRRLAAFRDGDLGDGPMRFCVLVSEDVAVSANGETRANSIFRIEDPVHEADHVRVEMMSFDPSLGPMRPVTTGQNVTDPLEMAKPRAATLDLKRDPKSGKVVIARFVGWGISGFGDGVDQYAEGGVREDG</sequence>
<name>A0A840V2P7_9BACT</name>
<evidence type="ECO:0000256" key="1">
    <source>
        <dbReference type="SAM" id="Phobius"/>
    </source>
</evidence>
<dbReference type="AlphaFoldDB" id="A0A840V2P7"/>
<evidence type="ECO:0000313" key="3">
    <source>
        <dbReference type="Proteomes" id="UP000557717"/>
    </source>
</evidence>
<evidence type="ECO:0000313" key="2">
    <source>
        <dbReference type="EMBL" id="MBB5351743.1"/>
    </source>
</evidence>
<reference evidence="2 3" key="1">
    <citation type="submission" date="2020-08" db="EMBL/GenBank/DDBJ databases">
        <title>Genomic Encyclopedia of Type Strains, Phase IV (KMG-IV): sequencing the most valuable type-strain genomes for metagenomic binning, comparative biology and taxonomic classification.</title>
        <authorList>
            <person name="Goeker M."/>
        </authorList>
    </citation>
    <scope>NUCLEOTIDE SEQUENCE [LARGE SCALE GENOMIC DNA]</scope>
    <source>
        <strain evidence="2 3">YC6886</strain>
    </source>
</reference>
<keyword evidence="1" id="KW-1133">Transmembrane helix</keyword>
<dbReference type="EMBL" id="JACHFD010000008">
    <property type="protein sequence ID" value="MBB5351743.1"/>
    <property type="molecule type" value="Genomic_DNA"/>
</dbReference>
<organism evidence="2 3">
    <name type="scientific">Haloferula luteola</name>
    <dbReference type="NCBI Taxonomy" id="595692"/>
    <lineage>
        <taxon>Bacteria</taxon>
        <taxon>Pseudomonadati</taxon>
        <taxon>Verrucomicrobiota</taxon>
        <taxon>Verrucomicrobiia</taxon>
        <taxon>Verrucomicrobiales</taxon>
        <taxon>Verrucomicrobiaceae</taxon>
        <taxon>Haloferula</taxon>
    </lineage>
</organism>
<keyword evidence="1" id="KW-0812">Transmembrane</keyword>
<keyword evidence="3" id="KW-1185">Reference proteome</keyword>
<gene>
    <name evidence="2" type="ORF">HNR46_001982</name>
</gene>
<dbReference type="Proteomes" id="UP000557717">
    <property type="component" value="Unassembled WGS sequence"/>
</dbReference>
<accession>A0A840V2P7</accession>